<organism evidence="7 8">
    <name type="scientific">Tsuneonella aeria</name>
    <dbReference type="NCBI Taxonomy" id="1837929"/>
    <lineage>
        <taxon>Bacteria</taxon>
        <taxon>Pseudomonadati</taxon>
        <taxon>Pseudomonadota</taxon>
        <taxon>Alphaproteobacteria</taxon>
        <taxon>Sphingomonadales</taxon>
        <taxon>Erythrobacteraceae</taxon>
        <taxon>Tsuneonella</taxon>
    </lineage>
</organism>
<feature type="transmembrane region" description="Helical" evidence="5">
    <location>
        <begin position="253"/>
        <end position="271"/>
    </location>
</feature>
<keyword evidence="2 5" id="KW-0812">Transmembrane</keyword>
<comment type="subcellular location">
    <subcellularLocation>
        <location evidence="1">Membrane</location>
        <topology evidence="1">Multi-pass membrane protein</topology>
    </subcellularLocation>
</comment>
<feature type="transmembrane region" description="Helical" evidence="5">
    <location>
        <begin position="388"/>
        <end position="406"/>
    </location>
</feature>
<feature type="transmembrane region" description="Helical" evidence="5">
    <location>
        <begin position="291"/>
        <end position="312"/>
    </location>
</feature>
<evidence type="ECO:0000313" key="7">
    <source>
        <dbReference type="EMBL" id="MXO75490.1"/>
    </source>
</evidence>
<protein>
    <recommendedName>
        <fullName evidence="6">O-antigen ligase-related domain-containing protein</fullName>
    </recommendedName>
</protein>
<feature type="transmembrane region" description="Helical" evidence="5">
    <location>
        <begin position="442"/>
        <end position="464"/>
    </location>
</feature>
<dbReference type="GO" id="GO:0016020">
    <property type="term" value="C:membrane"/>
    <property type="evidence" value="ECO:0007669"/>
    <property type="project" value="UniProtKB-SubCell"/>
</dbReference>
<evidence type="ECO:0000256" key="4">
    <source>
        <dbReference type="ARBA" id="ARBA00023136"/>
    </source>
</evidence>
<dbReference type="Proteomes" id="UP000439522">
    <property type="component" value="Unassembled WGS sequence"/>
</dbReference>
<dbReference type="InterPro" id="IPR007016">
    <property type="entry name" value="O-antigen_ligase-rel_domated"/>
</dbReference>
<gene>
    <name evidence="7" type="ORF">GRI40_09710</name>
</gene>
<dbReference type="AlphaFoldDB" id="A0A6I4THG9"/>
<feature type="transmembrane region" description="Helical" evidence="5">
    <location>
        <begin position="66"/>
        <end position="88"/>
    </location>
</feature>
<dbReference type="EMBL" id="WTZA01000001">
    <property type="protein sequence ID" value="MXO75490.1"/>
    <property type="molecule type" value="Genomic_DNA"/>
</dbReference>
<feature type="transmembrane region" description="Helical" evidence="5">
    <location>
        <begin position="40"/>
        <end position="59"/>
    </location>
</feature>
<dbReference type="InterPro" id="IPR051533">
    <property type="entry name" value="WaaL-like"/>
</dbReference>
<reference evidence="7 8" key="1">
    <citation type="submission" date="2019-12" db="EMBL/GenBank/DDBJ databases">
        <title>Genomic-based taxomic classification of the family Erythrobacteraceae.</title>
        <authorList>
            <person name="Xu L."/>
        </authorList>
    </citation>
    <scope>NUCLEOTIDE SEQUENCE [LARGE SCALE GENOMIC DNA]</scope>
    <source>
        <strain evidence="7 8">100921-2</strain>
    </source>
</reference>
<feature type="transmembrane region" description="Helical" evidence="5">
    <location>
        <begin position="12"/>
        <end position="34"/>
    </location>
</feature>
<evidence type="ECO:0000259" key="6">
    <source>
        <dbReference type="Pfam" id="PF04932"/>
    </source>
</evidence>
<keyword evidence="3 5" id="KW-1133">Transmembrane helix</keyword>
<dbReference type="PANTHER" id="PTHR37422:SF23">
    <property type="entry name" value="TEICHURONIC ACID BIOSYNTHESIS PROTEIN TUAE"/>
    <property type="match status" value="1"/>
</dbReference>
<keyword evidence="4 5" id="KW-0472">Membrane</keyword>
<evidence type="ECO:0000256" key="5">
    <source>
        <dbReference type="SAM" id="Phobius"/>
    </source>
</evidence>
<evidence type="ECO:0000256" key="3">
    <source>
        <dbReference type="ARBA" id="ARBA00022989"/>
    </source>
</evidence>
<comment type="caution">
    <text evidence="7">The sequence shown here is derived from an EMBL/GenBank/DDBJ whole genome shotgun (WGS) entry which is preliminary data.</text>
</comment>
<dbReference type="OrthoDB" id="7628239at2"/>
<feature type="transmembrane region" description="Helical" evidence="5">
    <location>
        <begin position="229"/>
        <end position="247"/>
    </location>
</feature>
<feature type="domain" description="O-antigen ligase-related" evidence="6">
    <location>
        <begin position="235"/>
        <end position="395"/>
    </location>
</feature>
<feature type="transmembrane region" description="Helical" evidence="5">
    <location>
        <begin position="418"/>
        <end position="436"/>
    </location>
</feature>
<evidence type="ECO:0000256" key="1">
    <source>
        <dbReference type="ARBA" id="ARBA00004141"/>
    </source>
</evidence>
<feature type="transmembrane region" description="Helical" evidence="5">
    <location>
        <begin position="154"/>
        <end position="176"/>
    </location>
</feature>
<dbReference type="Pfam" id="PF04932">
    <property type="entry name" value="Wzy_C"/>
    <property type="match status" value="1"/>
</dbReference>
<feature type="transmembrane region" description="Helical" evidence="5">
    <location>
        <begin position="127"/>
        <end position="147"/>
    </location>
</feature>
<evidence type="ECO:0000313" key="8">
    <source>
        <dbReference type="Proteomes" id="UP000439522"/>
    </source>
</evidence>
<accession>A0A6I4THG9</accession>
<dbReference type="PANTHER" id="PTHR37422">
    <property type="entry name" value="TEICHURONIC ACID BIOSYNTHESIS PROTEIN TUAE"/>
    <property type="match status" value="1"/>
</dbReference>
<feature type="transmembrane region" description="Helical" evidence="5">
    <location>
        <begin position="196"/>
        <end position="217"/>
    </location>
</feature>
<sequence>MIANRDSRSAAAFGARARLLAMVAFFVVVALTGGGARADILSLVVLRPLAVLFAAYAIMAAPRGSLARVGGPLALAGFLAIIVAVQLIPLPPGLWHALPAREAVVRIDALVGMESAWRPLTLSPAGTWNALFSLAIPVAAILLYGALEPGDRFVVIKLWLGFAVASALLAIAQLLGNPEGPLYLYAVTNTGEPVGLLSNANHQAVLLVSAIPLAAFWGSRRDRRNKAKLLPGSLMAALFLFVVVLTASRAGLALAIPATAIAFAVLLRSALAGLAERRPASPGRRPLPRSVVLGGAVAATIAVAGAGLFGLASRASGLAAVVTTSAQDEMRFKALPTLLEMLGRVWALGTGAGSFDKAYKMFEPMGALSRYYLNHAHNDWLEVLLDHGLLGLAALAIMVVWVVRSAARLWQVRSLTTLERVALAFPLAAVAVSSLVDYPMRVPVAVTLFVLLVLAMRDGAVIAAMPRASGGGRAGRPG</sequence>
<keyword evidence="8" id="KW-1185">Reference proteome</keyword>
<dbReference type="RefSeq" id="WP_160611125.1">
    <property type="nucleotide sequence ID" value="NZ_WTZA01000001.1"/>
</dbReference>
<proteinExistence type="predicted"/>
<evidence type="ECO:0000256" key="2">
    <source>
        <dbReference type="ARBA" id="ARBA00022692"/>
    </source>
</evidence>
<name>A0A6I4THG9_9SPHN</name>